<dbReference type="GO" id="GO:0005525">
    <property type="term" value="F:GTP binding"/>
    <property type="evidence" value="ECO:0007669"/>
    <property type="project" value="UniProtKB-KW"/>
</dbReference>
<keyword evidence="4" id="KW-0175">Coiled coil</keyword>
<dbReference type="InterPro" id="IPR045058">
    <property type="entry name" value="GIMA/IAN/Toc"/>
</dbReference>
<dbReference type="SUPFAM" id="SSF52540">
    <property type="entry name" value="P-loop containing nucleoside triphosphate hydrolases"/>
    <property type="match status" value="1"/>
</dbReference>
<dbReference type="Gene3D" id="3.40.50.300">
    <property type="entry name" value="P-loop containing nucleotide triphosphate hydrolases"/>
    <property type="match status" value="1"/>
</dbReference>
<dbReference type="AlphaFoldDB" id="A0A1J3DKZ5"/>
<organism evidence="6">
    <name type="scientific">Noccaea caerulescens</name>
    <name type="common">Alpine penny-cress</name>
    <name type="synonym">Thlaspi caerulescens</name>
    <dbReference type="NCBI Taxonomy" id="107243"/>
    <lineage>
        <taxon>Eukaryota</taxon>
        <taxon>Viridiplantae</taxon>
        <taxon>Streptophyta</taxon>
        <taxon>Embryophyta</taxon>
        <taxon>Tracheophyta</taxon>
        <taxon>Spermatophyta</taxon>
        <taxon>Magnoliopsida</taxon>
        <taxon>eudicotyledons</taxon>
        <taxon>Gunneridae</taxon>
        <taxon>Pentapetalae</taxon>
        <taxon>rosids</taxon>
        <taxon>malvids</taxon>
        <taxon>Brassicales</taxon>
        <taxon>Brassicaceae</taxon>
        <taxon>Coluteocarpeae</taxon>
        <taxon>Noccaea</taxon>
    </lineage>
</organism>
<dbReference type="PANTHER" id="PTHR10903:SF146">
    <property type="entry name" value="AIG1-LIKE PROTEIN_ 48352-49494-RELATED"/>
    <property type="match status" value="1"/>
</dbReference>
<evidence type="ECO:0000256" key="3">
    <source>
        <dbReference type="ARBA" id="ARBA00023134"/>
    </source>
</evidence>
<comment type="similarity">
    <text evidence="1">Belongs to the TRAFAC class TrmE-Era-EngA-EngB-Septin-like GTPase superfamily. AIG1/Toc34/Toc159-like paraseptin GTPase family. IAN subfamily.</text>
</comment>
<dbReference type="InterPro" id="IPR027417">
    <property type="entry name" value="P-loop_NTPase"/>
</dbReference>
<dbReference type="CDD" id="cd01852">
    <property type="entry name" value="AIG1"/>
    <property type="match status" value="1"/>
</dbReference>
<feature type="domain" description="AIG1-type G" evidence="5">
    <location>
        <begin position="6"/>
        <end position="213"/>
    </location>
</feature>
<dbReference type="FunFam" id="3.40.50.300:FF:000840">
    <property type="entry name" value="Immune-associated nucleotide-binding protein 9"/>
    <property type="match status" value="1"/>
</dbReference>
<dbReference type="Pfam" id="PF04548">
    <property type="entry name" value="AIG1"/>
    <property type="match status" value="1"/>
</dbReference>
<dbReference type="InterPro" id="IPR006703">
    <property type="entry name" value="G_AIG1"/>
</dbReference>
<reference evidence="6" key="1">
    <citation type="submission" date="2016-07" db="EMBL/GenBank/DDBJ databases">
        <title>De novo transcriptome assembly of four accessions of the metal hyperaccumulator plant Noccaea caerulescens.</title>
        <authorList>
            <person name="Blande D."/>
            <person name="Halimaa P."/>
            <person name="Tervahauta A.I."/>
            <person name="Aarts M.G."/>
            <person name="Karenlampi S.O."/>
        </authorList>
    </citation>
    <scope>NUCLEOTIDE SEQUENCE</scope>
</reference>
<proteinExistence type="inferred from homology"/>
<sequence>MASGSEPVKNIVLVGRAGNGKSATGNSIIRRTIFTSGSQATGVTMTCQTFRTVAPGGSIINVIDTPGLFDLITKPDVISKEIVRCLALAEEGLHAVVLVLSVRTRITREEEDSLCMLQILFGAKILDYLIVVFTGGDELDSANQTLESYMSDCPEFLQNIFTLCGHRKVLFYNRTRDEDQKNRQIQQLLDHVAAIGRRNSGIPFTEKMHRQIKEENMRLRKEEKEAEARCRATEIEQVKMRLMEEHERKMNEMATMMEDVIRDSWEDHQRMLRVTENMGARKMCNIM</sequence>
<dbReference type="PANTHER" id="PTHR10903">
    <property type="entry name" value="GTPASE, IMAP FAMILY MEMBER-RELATED"/>
    <property type="match status" value="1"/>
</dbReference>
<evidence type="ECO:0000256" key="4">
    <source>
        <dbReference type="SAM" id="Coils"/>
    </source>
</evidence>
<protein>
    <submittedName>
        <fullName evidence="6">Protein AIG1</fullName>
    </submittedName>
</protein>
<gene>
    <name evidence="6" type="ORF">GA_TR17319_c0_g1_i1_g.55373</name>
</gene>
<evidence type="ECO:0000313" key="6">
    <source>
        <dbReference type="EMBL" id="JAU20609.1"/>
    </source>
</evidence>
<name>A0A1J3DKZ5_NOCCA</name>
<dbReference type="PROSITE" id="PS51720">
    <property type="entry name" value="G_AIG1"/>
    <property type="match status" value="1"/>
</dbReference>
<feature type="coiled-coil region" evidence="4">
    <location>
        <begin position="205"/>
        <end position="263"/>
    </location>
</feature>
<dbReference type="EMBL" id="GEVI01011711">
    <property type="protein sequence ID" value="JAU20609.1"/>
    <property type="molecule type" value="Transcribed_RNA"/>
</dbReference>
<evidence type="ECO:0000256" key="2">
    <source>
        <dbReference type="ARBA" id="ARBA00022741"/>
    </source>
</evidence>
<accession>A0A1J3DKZ5</accession>
<keyword evidence="2" id="KW-0547">Nucleotide-binding</keyword>
<evidence type="ECO:0000259" key="5">
    <source>
        <dbReference type="PROSITE" id="PS51720"/>
    </source>
</evidence>
<evidence type="ECO:0000256" key="1">
    <source>
        <dbReference type="ARBA" id="ARBA00008535"/>
    </source>
</evidence>
<keyword evidence="3" id="KW-0342">GTP-binding</keyword>